<evidence type="ECO:0000313" key="2">
    <source>
        <dbReference type="EMBL" id="MBA0564365.1"/>
    </source>
</evidence>
<reference evidence="2 3" key="1">
    <citation type="journal article" date="2019" name="Genome Biol. Evol.">
        <title>Insights into the evolution of the New World diploid cottons (Gossypium, subgenus Houzingenia) based on genome sequencing.</title>
        <authorList>
            <person name="Grover C.E."/>
            <person name="Arick M.A. 2nd"/>
            <person name="Thrash A."/>
            <person name="Conover J.L."/>
            <person name="Sanders W.S."/>
            <person name="Peterson D.G."/>
            <person name="Frelichowski J.E."/>
            <person name="Scheffler J.A."/>
            <person name="Scheffler B.E."/>
            <person name="Wendel J.F."/>
        </authorList>
    </citation>
    <scope>NUCLEOTIDE SEQUENCE [LARGE SCALE GENOMIC DNA]</scope>
    <source>
        <strain evidence="2">157</strain>
        <tissue evidence="2">Leaf</tissue>
    </source>
</reference>
<dbReference type="AlphaFoldDB" id="A0A7J8MI03"/>
<dbReference type="PANTHER" id="PTHR47723">
    <property type="entry name" value="OS05G0353850 PROTEIN"/>
    <property type="match status" value="1"/>
</dbReference>
<dbReference type="InterPro" id="IPR012337">
    <property type="entry name" value="RNaseH-like_sf"/>
</dbReference>
<name>A0A7J8MI03_9ROSI</name>
<protein>
    <recommendedName>
        <fullName evidence="1">RNase H type-1 domain-containing protein</fullName>
    </recommendedName>
</protein>
<proteinExistence type="predicted"/>
<accession>A0A7J8MI03</accession>
<dbReference type="Pfam" id="PF13456">
    <property type="entry name" value="RVT_3"/>
    <property type="match status" value="1"/>
</dbReference>
<feature type="domain" description="RNase H type-1" evidence="1">
    <location>
        <begin position="18"/>
        <end position="107"/>
    </location>
</feature>
<dbReference type="Proteomes" id="UP000593572">
    <property type="component" value="Unassembled WGS sequence"/>
</dbReference>
<dbReference type="GO" id="GO:0004523">
    <property type="term" value="F:RNA-DNA hybrid ribonuclease activity"/>
    <property type="evidence" value="ECO:0007669"/>
    <property type="project" value="InterPro"/>
</dbReference>
<dbReference type="InterPro" id="IPR002156">
    <property type="entry name" value="RNaseH_domain"/>
</dbReference>
<dbReference type="InterPro" id="IPR044730">
    <property type="entry name" value="RNase_H-like_dom_plant"/>
</dbReference>
<dbReference type="Gene3D" id="3.30.420.10">
    <property type="entry name" value="Ribonuclease H-like superfamily/Ribonuclease H"/>
    <property type="match status" value="1"/>
</dbReference>
<dbReference type="CDD" id="cd06222">
    <property type="entry name" value="RNase_H_like"/>
    <property type="match status" value="1"/>
</dbReference>
<feature type="non-terminal residue" evidence="2">
    <location>
        <position position="116"/>
    </location>
</feature>
<dbReference type="PANTHER" id="PTHR47723:SF19">
    <property type="entry name" value="POLYNUCLEOTIDYL TRANSFERASE, RIBONUCLEASE H-LIKE SUPERFAMILY PROTEIN"/>
    <property type="match status" value="1"/>
</dbReference>
<dbReference type="InterPro" id="IPR036397">
    <property type="entry name" value="RNaseH_sf"/>
</dbReference>
<keyword evidence="3" id="KW-1185">Reference proteome</keyword>
<evidence type="ECO:0000313" key="3">
    <source>
        <dbReference type="Proteomes" id="UP000593572"/>
    </source>
</evidence>
<dbReference type="SUPFAM" id="SSF53098">
    <property type="entry name" value="Ribonuclease H-like"/>
    <property type="match status" value="1"/>
</dbReference>
<dbReference type="EMBL" id="JABEZX010000009">
    <property type="protein sequence ID" value="MBA0564365.1"/>
    <property type="molecule type" value="Genomic_DNA"/>
</dbReference>
<sequence>DVSCAECDSILETAYHILHKCPFAREVELRDVQEGLQLTKNLEITQLIMELDAFWVMNILSRPFKANHLLGTLMNDCLVLIRKDWAMDVRHILWKGNQCADHLANLAQAEARASVY</sequence>
<gene>
    <name evidence="2" type="ORF">Golob_009312</name>
</gene>
<comment type="caution">
    <text evidence="2">The sequence shown here is derived from an EMBL/GenBank/DDBJ whole genome shotgun (WGS) entry which is preliminary data.</text>
</comment>
<organism evidence="2 3">
    <name type="scientific">Gossypium lobatum</name>
    <dbReference type="NCBI Taxonomy" id="34289"/>
    <lineage>
        <taxon>Eukaryota</taxon>
        <taxon>Viridiplantae</taxon>
        <taxon>Streptophyta</taxon>
        <taxon>Embryophyta</taxon>
        <taxon>Tracheophyta</taxon>
        <taxon>Spermatophyta</taxon>
        <taxon>Magnoliopsida</taxon>
        <taxon>eudicotyledons</taxon>
        <taxon>Gunneridae</taxon>
        <taxon>Pentapetalae</taxon>
        <taxon>rosids</taxon>
        <taxon>malvids</taxon>
        <taxon>Malvales</taxon>
        <taxon>Malvaceae</taxon>
        <taxon>Malvoideae</taxon>
        <taxon>Gossypium</taxon>
    </lineage>
</organism>
<dbReference type="GO" id="GO:0003676">
    <property type="term" value="F:nucleic acid binding"/>
    <property type="evidence" value="ECO:0007669"/>
    <property type="project" value="InterPro"/>
</dbReference>
<evidence type="ECO:0000259" key="1">
    <source>
        <dbReference type="Pfam" id="PF13456"/>
    </source>
</evidence>
<dbReference type="InterPro" id="IPR053151">
    <property type="entry name" value="RNase_H-like"/>
</dbReference>